<organism evidence="2 3">
    <name type="scientific">Candidatus Viridilinea halotolerans</name>
    <dbReference type="NCBI Taxonomy" id="2491704"/>
    <lineage>
        <taxon>Bacteria</taxon>
        <taxon>Bacillati</taxon>
        <taxon>Chloroflexota</taxon>
        <taxon>Chloroflexia</taxon>
        <taxon>Chloroflexales</taxon>
        <taxon>Chloroflexineae</taxon>
        <taxon>Oscillochloridaceae</taxon>
        <taxon>Candidatus Viridilinea</taxon>
    </lineage>
</organism>
<dbReference type="EMBL" id="RSAS01000658">
    <property type="protein sequence ID" value="RRR69207.1"/>
    <property type="molecule type" value="Genomic_DNA"/>
</dbReference>
<evidence type="ECO:0000313" key="2">
    <source>
        <dbReference type="EMBL" id="RRR69207.1"/>
    </source>
</evidence>
<accession>A0A426TUX2</accession>
<dbReference type="Pfam" id="PF09623">
    <property type="entry name" value="Cas_NE0113"/>
    <property type="match status" value="1"/>
</dbReference>
<dbReference type="AlphaFoldDB" id="A0A426TUX2"/>
<evidence type="ECO:0000313" key="3">
    <source>
        <dbReference type="Proteomes" id="UP000280307"/>
    </source>
</evidence>
<evidence type="ECO:0000259" key="1">
    <source>
        <dbReference type="Pfam" id="PF09623"/>
    </source>
</evidence>
<comment type="caution">
    <text evidence="2">The sequence shown here is derived from an EMBL/GenBank/DDBJ whole genome shotgun (WGS) entry which is preliminary data.</text>
</comment>
<reference evidence="2 3" key="1">
    <citation type="submission" date="2018-12" db="EMBL/GenBank/DDBJ databases">
        <title>Genome Sequence of Candidatus Viridilinea halotolerans isolated from saline sulfide-rich spring.</title>
        <authorList>
            <person name="Grouzdev D.S."/>
            <person name="Burganskaya E.I."/>
            <person name="Krutkina M.S."/>
            <person name="Sukhacheva M.V."/>
            <person name="Gorlenko V.M."/>
        </authorList>
    </citation>
    <scope>NUCLEOTIDE SEQUENCE [LARGE SCALE GENOMIC DNA]</scope>
    <source>
        <strain evidence="2">Chok-6</strain>
    </source>
</reference>
<gene>
    <name evidence="2" type="ORF">EI684_16315</name>
</gene>
<sequence>MASTLIANLGDSPAVIAALVHTLHAQGKTLNQIEIFYPAVAEDRWIGAGFALLEDYLASIQSAPVVGVELPFADATTTETSLCYLRHLCTRLAYHERCGNHVLLGISGGRKHISALMALPASFYHCVEAILHLHDREGDLADRQFTSHQLTTFSTEQRRHAFTPPASRFNLVHIPHIRLADGPALRRWLASAEQGQPPRPITIVPSARSFYHHIFGEATPFAPIPGEEPVRASSLQLIAPLGDSPLVVTQACALLATHGQIIAGLHIVYPAHDRSIADGANLLKHVCNRCNIPFSAYPAAIADLDDDAAIEPFQASLQQAVVSAQSTRDNQPPHDHAILLSGGRKGMAALALDIAQRNGITRAYHTTILRLSDEEEIISAYKSAYRGPYGPLAQLMFNAAAEPNKFALIEVPVIGVTV</sequence>
<protein>
    <recommendedName>
        <fullName evidence="1">CRISPR system ring nuclease SSO2081-like domain-containing protein</fullName>
    </recommendedName>
</protein>
<name>A0A426TUX2_9CHLR</name>
<feature type="domain" description="CRISPR system ring nuclease SSO2081-like" evidence="1">
    <location>
        <begin position="12"/>
        <end position="182"/>
    </location>
</feature>
<dbReference type="InterPro" id="IPR019092">
    <property type="entry name" value="SSO2081-like_dom"/>
</dbReference>
<proteinExistence type="predicted"/>
<dbReference type="Proteomes" id="UP000280307">
    <property type="component" value="Unassembled WGS sequence"/>
</dbReference>